<keyword evidence="2" id="KW-1185">Reference proteome</keyword>
<evidence type="ECO:0000313" key="2">
    <source>
        <dbReference type="Proteomes" id="UP000286974"/>
    </source>
</evidence>
<dbReference type="Proteomes" id="UP000286974">
    <property type="component" value="Unassembled WGS sequence"/>
</dbReference>
<dbReference type="EMBL" id="BEXA01000009">
    <property type="protein sequence ID" value="GAY74330.1"/>
    <property type="molecule type" value="Genomic_DNA"/>
</dbReference>
<proteinExistence type="predicted"/>
<reference evidence="1 2" key="1">
    <citation type="submission" date="2017-11" db="EMBL/GenBank/DDBJ databases">
        <title>Draft Genome Sequence of Lactobacillus curieae NBRC 111893 isolated from Koso, a Japanese sugar-Vegetable Fermented Beverage.</title>
        <authorList>
            <person name="Chiou T.Y."/>
            <person name="Oshima K."/>
            <person name="Suda W."/>
            <person name="Hattori M."/>
            <person name="Takahashi T."/>
        </authorList>
    </citation>
    <scope>NUCLEOTIDE SEQUENCE [LARGE SCALE GENOMIC DNA]</scope>
    <source>
        <strain evidence="1 2">NBRC111893</strain>
    </source>
</reference>
<dbReference type="RefSeq" id="WP_125008983.1">
    <property type="nucleotide sequence ID" value="NZ_BEXA01000009.1"/>
</dbReference>
<organism evidence="1 2">
    <name type="scientific">Lentilactobacillus kosonis</name>
    <dbReference type="NCBI Taxonomy" id="2810561"/>
    <lineage>
        <taxon>Bacteria</taxon>
        <taxon>Bacillati</taxon>
        <taxon>Bacillota</taxon>
        <taxon>Bacilli</taxon>
        <taxon>Lactobacillales</taxon>
        <taxon>Lactobacillaceae</taxon>
        <taxon>Lentilactobacillus</taxon>
    </lineage>
</organism>
<dbReference type="InterPro" id="IPR054052">
    <property type="entry name" value="Y16Q-like"/>
</dbReference>
<comment type="caution">
    <text evidence="1">The sequence shown here is derived from an EMBL/GenBank/DDBJ whole genome shotgun (WGS) entry which is preliminary data.</text>
</comment>
<accession>A0A401FPL9</accession>
<name>A0A401FPL9_9LACO</name>
<dbReference type="Pfam" id="PF21825">
    <property type="entry name" value="crAss001_48"/>
    <property type="match status" value="1"/>
</dbReference>
<protein>
    <submittedName>
        <fullName evidence="1">Uncharacterized protein</fullName>
    </submittedName>
</protein>
<sequence length="76" mass="9026">MTKSENKAIIDKLKMEAKGLDERIEKLEDSFNNRFFSSKYSDKESNNKSLMHVQLHSMKNYKHCVERRISMLESVE</sequence>
<gene>
    <name evidence="1" type="ORF">NBRC111893_2476</name>
</gene>
<dbReference type="AlphaFoldDB" id="A0A401FPL9"/>
<evidence type="ECO:0000313" key="1">
    <source>
        <dbReference type="EMBL" id="GAY74330.1"/>
    </source>
</evidence>